<dbReference type="Gene3D" id="2.40.50.40">
    <property type="match status" value="1"/>
</dbReference>
<dbReference type="Proteomes" id="UP000014480">
    <property type="component" value="Unassembled WGS sequence"/>
</dbReference>
<accession>A0A484FBT3</accession>
<dbReference type="OrthoDB" id="4800838at2759"/>
<dbReference type="STRING" id="1213857.A0A484FBT3"/>
<name>A0A484FBT3_COLOR</name>
<evidence type="ECO:0008006" key="4">
    <source>
        <dbReference type="Google" id="ProtNLM"/>
    </source>
</evidence>
<evidence type="ECO:0000313" key="3">
    <source>
        <dbReference type="Proteomes" id="UP000014480"/>
    </source>
</evidence>
<dbReference type="AlphaFoldDB" id="A0A484FBT3"/>
<organism evidence="2 3">
    <name type="scientific">Colletotrichum orbiculare (strain 104-T / ATCC 96160 / CBS 514.97 / LARS 414 / MAFF 240422)</name>
    <name type="common">Cucumber anthracnose fungus</name>
    <name type="synonym">Colletotrichum lagenarium</name>
    <dbReference type="NCBI Taxonomy" id="1213857"/>
    <lineage>
        <taxon>Eukaryota</taxon>
        <taxon>Fungi</taxon>
        <taxon>Dikarya</taxon>
        <taxon>Ascomycota</taxon>
        <taxon>Pezizomycotina</taxon>
        <taxon>Sordariomycetes</taxon>
        <taxon>Hypocreomycetidae</taxon>
        <taxon>Glomerellales</taxon>
        <taxon>Glomerellaceae</taxon>
        <taxon>Colletotrichum</taxon>
        <taxon>Colletotrichum orbiculare species complex</taxon>
    </lineage>
</organism>
<keyword evidence="3" id="KW-1185">Reference proteome</keyword>
<protein>
    <recommendedName>
        <fullName evidence="4">Chromo domain-containing protein</fullName>
    </recommendedName>
</protein>
<sequence>MIDPEWDRFSKPTCSQCLSSSTLSLPDLAVPRATSTILTPEIWFEWSQMYDPWLRRTDSMQLAPTSQLAAYTLHLPVYIAEVSPPEAEKEGRVVVKYLSKPDEERWSFKAILDSRYAGKRSRTGLQYLVEWEYAEPSWQPAKDLQGCDAWVLQFHRDRPGKPGPVAKLRRFL</sequence>
<gene>
    <name evidence="2" type="ORF">Cob_v011671</name>
</gene>
<dbReference type="EMBL" id="AMCV02000040">
    <property type="protein sequence ID" value="TDZ15533.1"/>
    <property type="molecule type" value="Genomic_DNA"/>
</dbReference>
<comment type="caution">
    <text evidence="2">The sequence shown here is derived from an EMBL/GenBank/DDBJ whole genome shotgun (WGS) entry which is preliminary data.</text>
</comment>
<reference evidence="3" key="1">
    <citation type="journal article" date="2013" name="New Phytol.">
        <title>Comparative genomic and transcriptomic analyses reveal the hemibiotrophic stage shift of Colletotrichum fungi.</title>
        <authorList>
            <person name="Gan P."/>
            <person name="Ikeda K."/>
            <person name="Irieda H."/>
            <person name="Narusaka M."/>
            <person name="O'Connell R.J."/>
            <person name="Narusaka Y."/>
            <person name="Takano Y."/>
            <person name="Kubo Y."/>
            <person name="Shirasu K."/>
        </authorList>
    </citation>
    <scope>NUCLEOTIDE SEQUENCE [LARGE SCALE GENOMIC DNA]</scope>
    <source>
        <strain evidence="3">104-T / ATCC 96160 / CBS 514.97 / LARS 414 / MAFF 240422</strain>
    </source>
</reference>
<dbReference type="SUPFAM" id="SSF54160">
    <property type="entry name" value="Chromo domain-like"/>
    <property type="match status" value="1"/>
</dbReference>
<comment type="subunit">
    <text evidence="1">Component of the NuA4 histone acetyltransferase complex.</text>
</comment>
<reference evidence="3" key="2">
    <citation type="journal article" date="2019" name="Mol. Plant Microbe Interact.">
        <title>Genome sequence resources for four phytopathogenic fungi from the Colletotrichum orbiculare species complex.</title>
        <authorList>
            <person name="Gan P."/>
            <person name="Tsushima A."/>
            <person name="Narusaka M."/>
            <person name="Narusaka Y."/>
            <person name="Takano Y."/>
            <person name="Kubo Y."/>
            <person name="Shirasu K."/>
        </authorList>
    </citation>
    <scope>GENOME REANNOTATION</scope>
    <source>
        <strain evidence="3">104-T / ATCC 96160 / CBS 514.97 / LARS 414 / MAFF 240422</strain>
    </source>
</reference>
<proteinExistence type="predicted"/>
<dbReference type="InterPro" id="IPR016197">
    <property type="entry name" value="Chromo-like_dom_sf"/>
</dbReference>
<evidence type="ECO:0000256" key="1">
    <source>
        <dbReference type="ARBA" id="ARBA00011353"/>
    </source>
</evidence>
<evidence type="ECO:0000313" key="2">
    <source>
        <dbReference type="EMBL" id="TDZ15533.1"/>
    </source>
</evidence>